<dbReference type="RefSeq" id="WP_077995663.1">
    <property type="nucleotide sequence ID" value="NZ_CP019655.1"/>
</dbReference>
<dbReference type="GO" id="GO:0042128">
    <property type="term" value="P:nitrate assimilation"/>
    <property type="evidence" value="ECO:0007669"/>
    <property type="project" value="UniProtKB-KW"/>
</dbReference>
<keyword evidence="2" id="KW-0479">Metal-binding</keyword>
<dbReference type="InterPro" id="IPR036922">
    <property type="entry name" value="Rieske_2Fe-2S_sf"/>
</dbReference>
<dbReference type="PROSITE" id="PS51296">
    <property type="entry name" value="RIESKE"/>
    <property type="match status" value="1"/>
</dbReference>
<evidence type="ECO:0000256" key="4">
    <source>
        <dbReference type="ARBA" id="ARBA00023004"/>
    </source>
</evidence>
<dbReference type="EMBL" id="CP019655">
    <property type="protein sequence ID" value="AVF27321.1"/>
    <property type="molecule type" value="Genomic_DNA"/>
</dbReference>
<evidence type="ECO:0000256" key="6">
    <source>
        <dbReference type="ARBA" id="ARBA00023063"/>
    </source>
</evidence>
<evidence type="ECO:0000256" key="3">
    <source>
        <dbReference type="ARBA" id="ARBA00023002"/>
    </source>
</evidence>
<dbReference type="SUPFAM" id="SSF50022">
    <property type="entry name" value="ISP domain"/>
    <property type="match status" value="1"/>
</dbReference>
<evidence type="ECO:0000256" key="1">
    <source>
        <dbReference type="ARBA" id="ARBA00022714"/>
    </source>
</evidence>
<protein>
    <submittedName>
        <fullName evidence="8">Assimilatory nitrite reductase subunit</fullName>
        <ecNumber evidence="8">1.7.1.4</ecNumber>
    </submittedName>
</protein>
<dbReference type="GO" id="GO:0046872">
    <property type="term" value="F:metal ion binding"/>
    <property type="evidence" value="ECO:0007669"/>
    <property type="project" value="UniProtKB-KW"/>
</dbReference>
<keyword evidence="1" id="KW-0001">2Fe-2S</keyword>
<dbReference type="GeneID" id="64219740"/>
<dbReference type="InterPro" id="IPR012748">
    <property type="entry name" value="Rieske-like_NirD"/>
</dbReference>
<reference evidence="9" key="1">
    <citation type="submission" date="2017-02" db="EMBL/GenBank/DDBJ databases">
        <title>Delineation of Paenibacillus larvae strains originating from foulbrood outbreaks.</title>
        <authorList>
            <person name="Beims H."/>
            <person name="Bunk B."/>
            <person name="Sproeer C."/>
            <person name="Mohr K.I."/>
            <person name="Pradella S."/>
            <person name="Guenther G."/>
            <person name="Rohde M."/>
            <person name="von der Ohe W."/>
            <person name="Steinert M."/>
        </authorList>
    </citation>
    <scope>NUCLEOTIDE SEQUENCE [LARGE SCALE GENOMIC DNA]</scope>
    <source>
        <strain evidence="9">Eric_III</strain>
    </source>
</reference>
<dbReference type="InterPro" id="IPR017941">
    <property type="entry name" value="Rieske_2Fe-2S"/>
</dbReference>
<dbReference type="GO" id="GO:0004497">
    <property type="term" value="F:monooxygenase activity"/>
    <property type="evidence" value="ECO:0007669"/>
    <property type="project" value="UniProtKB-ARBA"/>
</dbReference>
<keyword evidence="3 8" id="KW-0560">Oxidoreductase</keyword>
<keyword evidence="5" id="KW-0411">Iron-sulfur</keyword>
<feature type="domain" description="Rieske" evidence="7">
    <location>
        <begin position="10"/>
        <end position="106"/>
    </location>
</feature>
<dbReference type="EC" id="1.7.1.4" evidence="8"/>
<dbReference type="AlphaFoldDB" id="A0A2L1UGD9"/>
<evidence type="ECO:0000313" key="9">
    <source>
        <dbReference type="Proteomes" id="UP000239833"/>
    </source>
</evidence>
<accession>A0A2L1UGD9</accession>
<evidence type="ECO:0000256" key="5">
    <source>
        <dbReference type="ARBA" id="ARBA00023014"/>
    </source>
</evidence>
<dbReference type="NCBIfam" id="TIGR02378">
    <property type="entry name" value="nirD_assim_sml"/>
    <property type="match status" value="1"/>
</dbReference>
<evidence type="ECO:0000256" key="2">
    <source>
        <dbReference type="ARBA" id="ARBA00022723"/>
    </source>
</evidence>
<evidence type="ECO:0000259" key="7">
    <source>
        <dbReference type="PROSITE" id="PS51296"/>
    </source>
</evidence>
<dbReference type="Pfam" id="PF13806">
    <property type="entry name" value="Rieske_2"/>
    <property type="match status" value="1"/>
</dbReference>
<dbReference type="GO" id="GO:0008942">
    <property type="term" value="F:nitrite reductase [NAD(P)H] activity"/>
    <property type="evidence" value="ECO:0007669"/>
    <property type="project" value="UniProtKB-EC"/>
</dbReference>
<evidence type="ECO:0000313" key="8">
    <source>
        <dbReference type="EMBL" id="AVF27321.1"/>
    </source>
</evidence>
<keyword evidence="6" id="KW-0534">Nitrate assimilation</keyword>
<dbReference type="Proteomes" id="UP000239833">
    <property type="component" value="Chromosome"/>
</dbReference>
<keyword evidence="4" id="KW-0408">Iron</keyword>
<sequence>MTTHTSYSFVEAGTLQDYMPRLGKIVHIGQKEIAVFRLSDDRVFALNNQSPHKKGGPLCEGMISGHYLYDPLYDWKIDLTTGLVQAPDSGQVRTYPVLVEDNKVRIGFPAET</sequence>
<dbReference type="GO" id="GO:0016705">
    <property type="term" value="F:oxidoreductase activity, acting on paired donors, with incorporation or reduction of molecular oxygen"/>
    <property type="evidence" value="ECO:0007669"/>
    <property type="project" value="UniProtKB-ARBA"/>
</dbReference>
<proteinExistence type="predicted"/>
<dbReference type="GO" id="GO:0051537">
    <property type="term" value="F:2 iron, 2 sulfur cluster binding"/>
    <property type="evidence" value="ECO:0007669"/>
    <property type="project" value="UniProtKB-KW"/>
</dbReference>
<dbReference type="Gene3D" id="2.102.10.10">
    <property type="entry name" value="Rieske [2Fe-2S] iron-sulphur domain"/>
    <property type="match status" value="1"/>
</dbReference>
<name>A0A2L1UGD9_9BACL</name>
<gene>
    <name evidence="8" type="primary">nasE</name>
    <name evidence="8" type="ORF">ERICIII_03202</name>
</gene>
<organism evidence="8 9">
    <name type="scientific">Paenibacillus larvae subsp. larvae</name>
    <dbReference type="NCBI Taxonomy" id="147375"/>
    <lineage>
        <taxon>Bacteria</taxon>
        <taxon>Bacillati</taxon>
        <taxon>Bacillota</taxon>
        <taxon>Bacilli</taxon>
        <taxon>Bacillales</taxon>
        <taxon>Paenibacillaceae</taxon>
        <taxon>Paenibacillus</taxon>
    </lineage>
</organism>
<dbReference type="CDD" id="cd03530">
    <property type="entry name" value="Rieske_NirD_small_Bacillus"/>
    <property type="match status" value="1"/>
</dbReference>